<dbReference type="InterPro" id="IPR003661">
    <property type="entry name" value="HisK_dim/P_dom"/>
</dbReference>
<evidence type="ECO:0000256" key="14">
    <source>
        <dbReference type="SAM" id="MobiDB-lite"/>
    </source>
</evidence>
<dbReference type="InterPro" id="IPR003594">
    <property type="entry name" value="HATPase_dom"/>
</dbReference>
<protein>
    <recommendedName>
        <fullName evidence="3">histidine kinase</fullName>
        <ecNumber evidence="3">2.7.13.3</ecNumber>
    </recommendedName>
</protein>
<dbReference type="CDD" id="cd00082">
    <property type="entry name" value="HisKA"/>
    <property type="match status" value="1"/>
</dbReference>
<name>A0A975ZNA0_9RHOB</name>
<dbReference type="SUPFAM" id="SSF55874">
    <property type="entry name" value="ATPase domain of HSP90 chaperone/DNA topoisomerase II/histidine kinase"/>
    <property type="match status" value="1"/>
</dbReference>
<dbReference type="GO" id="GO:0000155">
    <property type="term" value="F:phosphorelay sensor kinase activity"/>
    <property type="evidence" value="ECO:0007669"/>
    <property type="project" value="InterPro"/>
</dbReference>
<dbReference type="InterPro" id="IPR042240">
    <property type="entry name" value="CHASE_sf"/>
</dbReference>
<dbReference type="CDD" id="cd16922">
    <property type="entry name" value="HATPase_EvgS-ArcB-TorS-like"/>
    <property type="match status" value="1"/>
</dbReference>
<sequence length="800" mass="85542">MLLASIAALITLYVREHEQSHDFNAEALAYGELMATRSAIESALYKRLSLPIALKAFVKSHPDFTAADFESFAQGLTDSVPGVMSLQLAPDAVVTYLTDIERNRAAIGHDLIADEARRPAVLRAIENRKFIVAGPLTLKQGGRAIIARLPIFIEGFKSRTGFDEFWGFATILIDVDALFSEAGMAEIDHRVKLAIRGVDGLGAEGAVIVGDAGVFDTATTYAEVILPNGSWQLAAAPNQEAFAHDHSGLYLAAALGSIFFVTLTWVLVYRQGSRELLNAKEQAEAASKLKSDFIAVMSHEMRTPLNGILGAVDLLRSTALTSEQSKYAHTASTAGEHLLRQINDVLDVSRAETGTLRIESSAIDIRDIVSSALLVTSSAAEAKSLTIESKLSLPDHAVLGDPHRIRQVLVNLIGNAVKFTDAGRITVQATTRTNAKGMAEVEFSVVDTGIGISRDQQAIVFDDFVTLETGYARNSDGSGLGLAISRRIVNAMGGDIGVESALGVGSRFWFTIPLRRAEETPTAKPDATGTPHPHDGTNPPAMAAVVPLEILLVEDNETNRMVARELLGLAGHVVKEARDGQVGVDMALERKFDLILMDVSMPRKDGIQATQDIRELEGPNRETPIVGLTAHAMPGERARFRAAGMNVCLSKPIRVHQLHEAVAQNQIAPSARAAAERTAPQQAVDFQVLDDLANVLPAAAFKSTLERVCAEIEESIPTLIERGRNGDSDALGRQAHRLAGSAALIGATQLRGLLAEIEVSAKTGGEKLAEIAESRLVAVAGETAEILSRRAAAPTAAVRP</sequence>
<feature type="domain" description="HPt" evidence="18">
    <location>
        <begin position="697"/>
        <end position="794"/>
    </location>
</feature>
<dbReference type="Gene3D" id="3.30.565.10">
    <property type="entry name" value="Histidine kinase-like ATPase, C-terminal domain"/>
    <property type="match status" value="1"/>
</dbReference>
<dbReference type="GO" id="GO:0005886">
    <property type="term" value="C:plasma membrane"/>
    <property type="evidence" value="ECO:0007669"/>
    <property type="project" value="UniProtKB-SubCell"/>
</dbReference>
<evidence type="ECO:0000256" key="8">
    <source>
        <dbReference type="ARBA" id="ARBA00022840"/>
    </source>
</evidence>
<dbReference type="Pfam" id="PF02518">
    <property type="entry name" value="HATPase_c"/>
    <property type="match status" value="1"/>
</dbReference>
<dbReference type="InterPro" id="IPR011006">
    <property type="entry name" value="CheY-like_superfamily"/>
</dbReference>
<dbReference type="InterPro" id="IPR036890">
    <property type="entry name" value="HATPase_C_sf"/>
</dbReference>
<evidence type="ECO:0000259" key="18">
    <source>
        <dbReference type="PROSITE" id="PS50894"/>
    </source>
</evidence>
<evidence type="ECO:0000256" key="11">
    <source>
        <dbReference type="ARBA" id="ARBA00023136"/>
    </source>
</evidence>
<feature type="modified residue" description="Phosphohistidine" evidence="12">
    <location>
        <position position="736"/>
    </location>
</feature>
<dbReference type="SUPFAM" id="SSF52172">
    <property type="entry name" value="CheY-like"/>
    <property type="match status" value="1"/>
</dbReference>
<dbReference type="SUPFAM" id="SSF47226">
    <property type="entry name" value="Histidine-containing phosphotransfer domain, HPT domain"/>
    <property type="match status" value="1"/>
</dbReference>
<evidence type="ECO:0000256" key="6">
    <source>
        <dbReference type="ARBA" id="ARBA00022692"/>
    </source>
</evidence>
<dbReference type="Proteomes" id="UP000182932">
    <property type="component" value="Unassembled WGS sequence"/>
</dbReference>
<dbReference type="GeneID" id="80818250"/>
<dbReference type="EMBL" id="FNYY01000005">
    <property type="protein sequence ID" value="SEJ41964.1"/>
    <property type="molecule type" value="Genomic_DNA"/>
</dbReference>
<dbReference type="Gene3D" id="1.10.287.130">
    <property type="match status" value="1"/>
</dbReference>
<dbReference type="GO" id="GO:0005524">
    <property type="term" value="F:ATP binding"/>
    <property type="evidence" value="ECO:0007669"/>
    <property type="project" value="UniProtKB-KW"/>
</dbReference>
<dbReference type="Gene3D" id="1.20.120.160">
    <property type="entry name" value="HPT domain"/>
    <property type="match status" value="1"/>
</dbReference>
<feature type="domain" description="Histidine kinase" evidence="15">
    <location>
        <begin position="296"/>
        <end position="516"/>
    </location>
</feature>
<dbReference type="PROSITE" id="PS50839">
    <property type="entry name" value="CHASE"/>
    <property type="match status" value="1"/>
</dbReference>
<dbReference type="SMART" id="SM00388">
    <property type="entry name" value="HisKA"/>
    <property type="match status" value="1"/>
</dbReference>
<dbReference type="PRINTS" id="PR00344">
    <property type="entry name" value="BCTRLSENSOR"/>
</dbReference>
<organism evidence="19 20">
    <name type="scientific">Marinovum algicola</name>
    <dbReference type="NCBI Taxonomy" id="42444"/>
    <lineage>
        <taxon>Bacteria</taxon>
        <taxon>Pseudomonadati</taxon>
        <taxon>Pseudomonadota</taxon>
        <taxon>Alphaproteobacteria</taxon>
        <taxon>Rhodobacterales</taxon>
        <taxon>Roseobacteraceae</taxon>
        <taxon>Marinovum</taxon>
    </lineage>
</organism>
<keyword evidence="5 13" id="KW-0597">Phosphoprotein</keyword>
<dbReference type="Gene3D" id="3.40.50.2300">
    <property type="match status" value="1"/>
</dbReference>
<evidence type="ECO:0000256" key="12">
    <source>
        <dbReference type="PROSITE-ProRule" id="PRU00110"/>
    </source>
</evidence>
<dbReference type="InterPro" id="IPR036097">
    <property type="entry name" value="HisK_dim/P_sf"/>
</dbReference>
<dbReference type="Pfam" id="PF00512">
    <property type="entry name" value="HisKA"/>
    <property type="match status" value="1"/>
</dbReference>
<comment type="catalytic activity">
    <reaction evidence="1">
        <text>ATP + protein L-histidine = ADP + protein N-phospho-L-histidine.</text>
        <dbReference type="EC" id="2.7.13.3"/>
    </reaction>
</comment>
<dbReference type="InterPro" id="IPR008207">
    <property type="entry name" value="Sig_transdc_His_kin_Hpt_dom"/>
</dbReference>
<feature type="domain" description="Response regulatory" evidence="16">
    <location>
        <begin position="549"/>
        <end position="666"/>
    </location>
</feature>
<keyword evidence="8" id="KW-0067">ATP-binding</keyword>
<dbReference type="SUPFAM" id="SSF47384">
    <property type="entry name" value="Homodimeric domain of signal transducing histidine kinase"/>
    <property type="match status" value="1"/>
</dbReference>
<dbReference type="PROSITE" id="PS50109">
    <property type="entry name" value="HIS_KIN"/>
    <property type="match status" value="1"/>
</dbReference>
<keyword evidence="20" id="KW-1185">Reference proteome</keyword>
<comment type="subcellular location">
    <subcellularLocation>
        <location evidence="2">Cell membrane</location>
        <topology evidence="2">Multi-pass membrane protein</topology>
    </subcellularLocation>
</comment>
<dbReference type="SMART" id="SM00387">
    <property type="entry name" value="HATPase_c"/>
    <property type="match status" value="1"/>
</dbReference>
<evidence type="ECO:0000313" key="20">
    <source>
        <dbReference type="Proteomes" id="UP000182932"/>
    </source>
</evidence>
<dbReference type="InterPro" id="IPR005467">
    <property type="entry name" value="His_kinase_dom"/>
</dbReference>
<dbReference type="InterPro" id="IPR036641">
    <property type="entry name" value="HPT_dom_sf"/>
</dbReference>
<evidence type="ECO:0000256" key="2">
    <source>
        <dbReference type="ARBA" id="ARBA00004651"/>
    </source>
</evidence>
<keyword evidence="9" id="KW-1133">Transmembrane helix</keyword>
<dbReference type="PROSITE" id="PS50894">
    <property type="entry name" value="HPT"/>
    <property type="match status" value="1"/>
</dbReference>
<keyword evidence="7" id="KW-0547">Nucleotide-binding</keyword>
<feature type="region of interest" description="Disordered" evidence="14">
    <location>
        <begin position="519"/>
        <end position="539"/>
    </location>
</feature>
<dbReference type="EC" id="2.7.13.3" evidence="3"/>
<dbReference type="InterPro" id="IPR006189">
    <property type="entry name" value="CHASE_dom"/>
</dbReference>
<evidence type="ECO:0000256" key="7">
    <source>
        <dbReference type="ARBA" id="ARBA00022741"/>
    </source>
</evidence>
<keyword evidence="10" id="KW-0902">Two-component regulatory system</keyword>
<dbReference type="FunFam" id="3.30.565.10:FF:000010">
    <property type="entry name" value="Sensor histidine kinase RcsC"/>
    <property type="match status" value="1"/>
</dbReference>
<evidence type="ECO:0000256" key="10">
    <source>
        <dbReference type="ARBA" id="ARBA00023012"/>
    </source>
</evidence>
<dbReference type="CDD" id="cd17546">
    <property type="entry name" value="REC_hyHK_CKI1_RcsC-like"/>
    <property type="match status" value="1"/>
</dbReference>
<feature type="modified residue" description="4-aspartylphosphate" evidence="13">
    <location>
        <position position="598"/>
    </location>
</feature>
<evidence type="ECO:0000256" key="5">
    <source>
        <dbReference type="ARBA" id="ARBA00022553"/>
    </source>
</evidence>
<dbReference type="Pfam" id="PF00072">
    <property type="entry name" value="Response_reg"/>
    <property type="match status" value="1"/>
</dbReference>
<accession>A0A975ZNA0</accession>
<keyword evidence="11" id="KW-0472">Membrane</keyword>
<dbReference type="Pfam" id="PF03924">
    <property type="entry name" value="CHASE"/>
    <property type="match status" value="1"/>
</dbReference>
<comment type="caution">
    <text evidence="19">The sequence shown here is derived from an EMBL/GenBank/DDBJ whole genome shotgun (WGS) entry which is preliminary data.</text>
</comment>
<keyword evidence="4" id="KW-1003">Cell membrane</keyword>
<dbReference type="RefSeq" id="WP_170850531.1">
    <property type="nucleotide sequence ID" value="NZ_FNYY01000005.1"/>
</dbReference>
<keyword evidence="6" id="KW-0812">Transmembrane</keyword>
<dbReference type="InterPro" id="IPR004358">
    <property type="entry name" value="Sig_transdc_His_kin-like_C"/>
</dbReference>
<evidence type="ECO:0000256" key="13">
    <source>
        <dbReference type="PROSITE-ProRule" id="PRU00169"/>
    </source>
</evidence>
<evidence type="ECO:0000259" key="17">
    <source>
        <dbReference type="PROSITE" id="PS50839"/>
    </source>
</evidence>
<dbReference type="InterPro" id="IPR001789">
    <property type="entry name" value="Sig_transdc_resp-reg_receiver"/>
</dbReference>
<proteinExistence type="predicted"/>
<gene>
    <name evidence="19" type="ORF">SAMN04487940_105286</name>
</gene>
<evidence type="ECO:0000259" key="16">
    <source>
        <dbReference type="PROSITE" id="PS50110"/>
    </source>
</evidence>
<dbReference type="AlphaFoldDB" id="A0A975ZNA0"/>
<dbReference type="PROSITE" id="PS50110">
    <property type="entry name" value="RESPONSE_REGULATORY"/>
    <property type="match status" value="1"/>
</dbReference>
<evidence type="ECO:0000256" key="4">
    <source>
        <dbReference type="ARBA" id="ARBA00022475"/>
    </source>
</evidence>
<reference evidence="19 20" key="1">
    <citation type="submission" date="2016-10" db="EMBL/GenBank/DDBJ databases">
        <authorList>
            <person name="Varghese N."/>
            <person name="Submissions S."/>
        </authorList>
    </citation>
    <scope>NUCLEOTIDE SEQUENCE [LARGE SCALE GENOMIC DNA]</scope>
    <source>
        <strain evidence="19 20">FF3</strain>
    </source>
</reference>
<dbReference type="SMART" id="SM00448">
    <property type="entry name" value="REC"/>
    <property type="match status" value="1"/>
</dbReference>
<dbReference type="Pfam" id="PF01627">
    <property type="entry name" value="Hpt"/>
    <property type="match status" value="1"/>
</dbReference>
<evidence type="ECO:0000256" key="9">
    <source>
        <dbReference type="ARBA" id="ARBA00022989"/>
    </source>
</evidence>
<evidence type="ECO:0000256" key="1">
    <source>
        <dbReference type="ARBA" id="ARBA00000085"/>
    </source>
</evidence>
<dbReference type="Gene3D" id="3.30.450.350">
    <property type="entry name" value="CHASE domain"/>
    <property type="match status" value="1"/>
</dbReference>
<dbReference type="PANTHER" id="PTHR45339:SF1">
    <property type="entry name" value="HYBRID SIGNAL TRANSDUCTION HISTIDINE KINASE J"/>
    <property type="match status" value="1"/>
</dbReference>
<dbReference type="PANTHER" id="PTHR45339">
    <property type="entry name" value="HYBRID SIGNAL TRANSDUCTION HISTIDINE KINASE J"/>
    <property type="match status" value="1"/>
</dbReference>
<evidence type="ECO:0000313" key="19">
    <source>
        <dbReference type="EMBL" id="SEJ41964.1"/>
    </source>
</evidence>
<evidence type="ECO:0000256" key="3">
    <source>
        <dbReference type="ARBA" id="ARBA00012438"/>
    </source>
</evidence>
<feature type="domain" description="CHASE" evidence="17">
    <location>
        <begin position="90"/>
        <end position="187"/>
    </location>
</feature>
<evidence type="ECO:0000259" key="15">
    <source>
        <dbReference type="PROSITE" id="PS50109"/>
    </source>
</evidence>
<dbReference type="SMART" id="SM01079">
    <property type="entry name" value="CHASE"/>
    <property type="match status" value="1"/>
</dbReference>